<proteinExistence type="predicted"/>
<reference evidence="1" key="1">
    <citation type="submission" date="2014-11" db="EMBL/GenBank/DDBJ databases">
        <authorList>
            <person name="Amaro Gonzalez C."/>
        </authorList>
    </citation>
    <scope>NUCLEOTIDE SEQUENCE</scope>
</reference>
<organism evidence="1">
    <name type="scientific">Anguilla anguilla</name>
    <name type="common">European freshwater eel</name>
    <name type="synonym">Muraena anguilla</name>
    <dbReference type="NCBI Taxonomy" id="7936"/>
    <lineage>
        <taxon>Eukaryota</taxon>
        <taxon>Metazoa</taxon>
        <taxon>Chordata</taxon>
        <taxon>Craniata</taxon>
        <taxon>Vertebrata</taxon>
        <taxon>Euteleostomi</taxon>
        <taxon>Actinopterygii</taxon>
        <taxon>Neopterygii</taxon>
        <taxon>Teleostei</taxon>
        <taxon>Anguilliformes</taxon>
        <taxon>Anguillidae</taxon>
        <taxon>Anguilla</taxon>
    </lineage>
</organism>
<protein>
    <submittedName>
        <fullName evidence="1">Uncharacterized protein</fullName>
    </submittedName>
</protein>
<sequence>MFRKVLYKCNDSFIVLKLPFHTVNQLLHMLYMLNI</sequence>
<dbReference type="AlphaFoldDB" id="A0A0E9R783"/>
<dbReference type="EMBL" id="GBXM01083935">
    <property type="protein sequence ID" value="JAH24642.1"/>
    <property type="molecule type" value="Transcribed_RNA"/>
</dbReference>
<accession>A0A0E9R783</accession>
<reference evidence="1" key="2">
    <citation type="journal article" date="2015" name="Fish Shellfish Immunol.">
        <title>Early steps in the European eel (Anguilla anguilla)-Vibrio vulnificus interaction in the gills: Role of the RtxA13 toxin.</title>
        <authorList>
            <person name="Callol A."/>
            <person name="Pajuelo D."/>
            <person name="Ebbesson L."/>
            <person name="Teles M."/>
            <person name="MacKenzie S."/>
            <person name="Amaro C."/>
        </authorList>
    </citation>
    <scope>NUCLEOTIDE SEQUENCE</scope>
</reference>
<evidence type="ECO:0000313" key="1">
    <source>
        <dbReference type="EMBL" id="JAH24642.1"/>
    </source>
</evidence>
<name>A0A0E9R783_ANGAN</name>